<dbReference type="STRING" id="1196353.SAMN05444921_11881"/>
<evidence type="ECO:0000256" key="5">
    <source>
        <dbReference type="ARBA" id="ARBA00023004"/>
    </source>
</evidence>
<keyword evidence="4 8" id="KW-0560">Oxidoreductase</keyword>
<dbReference type="Proteomes" id="UP000199063">
    <property type="component" value="Unassembled WGS sequence"/>
</dbReference>
<dbReference type="InterPro" id="IPR017972">
    <property type="entry name" value="Cyt_P450_CS"/>
</dbReference>
<keyword evidence="10" id="KW-1185">Reference proteome</keyword>
<proteinExistence type="inferred from homology"/>
<dbReference type="InterPro" id="IPR036396">
    <property type="entry name" value="Cyt_P450_sf"/>
</dbReference>
<evidence type="ECO:0000313" key="10">
    <source>
        <dbReference type="Proteomes" id="UP000199063"/>
    </source>
</evidence>
<dbReference type="RefSeq" id="WP_342029423.1">
    <property type="nucleotide sequence ID" value="NZ_FNHI01000018.1"/>
</dbReference>
<protein>
    <submittedName>
        <fullName evidence="9">Cytochrome P450</fullName>
    </submittedName>
</protein>
<dbReference type="PANTHER" id="PTHR24291:SF50">
    <property type="entry name" value="BIFUNCTIONAL ALBAFLAVENONE MONOOXYGENASE_TERPENE SYNTHASE"/>
    <property type="match status" value="1"/>
</dbReference>
<keyword evidence="2 7" id="KW-0349">Heme</keyword>
<evidence type="ECO:0000256" key="7">
    <source>
        <dbReference type="PIRSR" id="PIRSR602403-1"/>
    </source>
</evidence>
<evidence type="ECO:0000313" key="9">
    <source>
        <dbReference type="EMBL" id="SDN06974.1"/>
    </source>
</evidence>
<evidence type="ECO:0000256" key="2">
    <source>
        <dbReference type="ARBA" id="ARBA00022617"/>
    </source>
</evidence>
<dbReference type="PRINTS" id="PR00385">
    <property type="entry name" value="P450"/>
</dbReference>
<dbReference type="PRINTS" id="PR00465">
    <property type="entry name" value="EP450IV"/>
</dbReference>
<dbReference type="PROSITE" id="PS00086">
    <property type="entry name" value="CYTOCHROME_P450"/>
    <property type="match status" value="1"/>
</dbReference>
<dbReference type="CDD" id="cd11049">
    <property type="entry name" value="CYP170A1-like"/>
    <property type="match status" value="1"/>
</dbReference>
<dbReference type="GO" id="GO:0004497">
    <property type="term" value="F:monooxygenase activity"/>
    <property type="evidence" value="ECO:0007669"/>
    <property type="project" value="UniProtKB-KW"/>
</dbReference>
<feature type="binding site" description="axial binding residue" evidence="7">
    <location>
        <position position="389"/>
    </location>
    <ligand>
        <name>heme</name>
        <dbReference type="ChEBI" id="CHEBI:30413"/>
    </ligand>
    <ligandPart>
        <name>Fe</name>
        <dbReference type="ChEBI" id="CHEBI:18248"/>
    </ligandPart>
</feature>
<comment type="similarity">
    <text evidence="1 8">Belongs to the cytochrome P450 family.</text>
</comment>
<dbReference type="InterPro" id="IPR002403">
    <property type="entry name" value="Cyt_P450_E_grp-IV"/>
</dbReference>
<dbReference type="GO" id="GO:0020037">
    <property type="term" value="F:heme binding"/>
    <property type="evidence" value="ECO:0007669"/>
    <property type="project" value="InterPro"/>
</dbReference>
<evidence type="ECO:0000256" key="8">
    <source>
        <dbReference type="RuleBase" id="RU000461"/>
    </source>
</evidence>
<comment type="cofactor">
    <cofactor evidence="7">
        <name>heme</name>
        <dbReference type="ChEBI" id="CHEBI:30413"/>
    </cofactor>
</comment>
<keyword evidence="5 7" id="KW-0408">Iron</keyword>
<dbReference type="EMBL" id="FNHI01000018">
    <property type="protein sequence ID" value="SDN06974.1"/>
    <property type="molecule type" value="Genomic_DNA"/>
</dbReference>
<dbReference type="GO" id="GO:0005506">
    <property type="term" value="F:iron ion binding"/>
    <property type="evidence" value="ECO:0007669"/>
    <property type="project" value="InterPro"/>
</dbReference>
<dbReference type="InterPro" id="IPR001128">
    <property type="entry name" value="Cyt_P450"/>
</dbReference>
<keyword evidence="6 8" id="KW-0503">Monooxygenase</keyword>
<organism evidence="9 10">
    <name type="scientific">Streptomyces wuyuanensis</name>
    <dbReference type="NCBI Taxonomy" id="1196353"/>
    <lineage>
        <taxon>Bacteria</taxon>
        <taxon>Bacillati</taxon>
        <taxon>Actinomycetota</taxon>
        <taxon>Actinomycetes</taxon>
        <taxon>Kitasatosporales</taxon>
        <taxon>Streptomycetaceae</taxon>
        <taxon>Streptomyces</taxon>
    </lineage>
</organism>
<dbReference type="GO" id="GO:0016705">
    <property type="term" value="F:oxidoreductase activity, acting on paired donors, with incorporation or reduction of molecular oxygen"/>
    <property type="evidence" value="ECO:0007669"/>
    <property type="project" value="InterPro"/>
</dbReference>
<dbReference type="PANTHER" id="PTHR24291">
    <property type="entry name" value="CYTOCHROME P450 FAMILY 4"/>
    <property type="match status" value="1"/>
</dbReference>
<dbReference type="Gene3D" id="1.10.630.10">
    <property type="entry name" value="Cytochrome P450"/>
    <property type="match status" value="1"/>
</dbReference>
<keyword evidence="3 7" id="KW-0479">Metal-binding</keyword>
<dbReference type="GeneID" id="40832231"/>
<dbReference type="SUPFAM" id="SSF48264">
    <property type="entry name" value="Cytochrome P450"/>
    <property type="match status" value="1"/>
</dbReference>
<dbReference type="AlphaFoldDB" id="A0A1G9YD29"/>
<evidence type="ECO:0000256" key="6">
    <source>
        <dbReference type="ARBA" id="ARBA00023033"/>
    </source>
</evidence>
<name>A0A1G9YD29_9ACTN</name>
<reference evidence="10" key="1">
    <citation type="submission" date="2016-10" db="EMBL/GenBank/DDBJ databases">
        <authorList>
            <person name="Varghese N."/>
            <person name="Submissions S."/>
        </authorList>
    </citation>
    <scope>NUCLEOTIDE SEQUENCE [LARGE SCALE GENOMIC DNA]</scope>
    <source>
        <strain evidence="10">CGMCC 4.7042</strain>
    </source>
</reference>
<gene>
    <name evidence="9" type="ORF">SAMN05444921_11881</name>
</gene>
<evidence type="ECO:0000256" key="4">
    <source>
        <dbReference type="ARBA" id="ARBA00023002"/>
    </source>
</evidence>
<evidence type="ECO:0000256" key="1">
    <source>
        <dbReference type="ARBA" id="ARBA00010617"/>
    </source>
</evidence>
<evidence type="ECO:0000256" key="3">
    <source>
        <dbReference type="ARBA" id="ARBA00022723"/>
    </source>
</evidence>
<dbReference type="InterPro" id="IPR050196">
    <property type="entry name" value="Cytochrome_P450_Monoox"/>
</dbReference>
<dbReference type="Pfam" id="PF00067">
    <property type="entry name" value="p450"/>
    <property type="match status" value="1"/>
</dbReference>
<sequence>MSLDSIPRAKGRVPGLGHVPRMLRDPLGVLRALHTEGPVLRLDIGTMPVVVVTTPDTITEVLVKKGKHFRKGRLFDRLRPLVGNGIGNSEGATHLRNRRLIQPMFYKERLEGYAHVMSERSRMLANSWSDGQTIDAAEVAGSFTIETLAATIFSADIGRPAVESVREDLPIILRTMLRRALAPKALDGLPIWRSFDRSASRMRAVIEEVIATTRASNPENRTDLLSLLVSARDETGAGMTDEEVRDELATMLFAGSETTASTLAWAIYHIGQRPDVEEEILTEIRGAVGDRPVTFADVRNLPAITRVLDEVIRLHGVTTLMRRTIEPVTIGGYELPAETEVLFSPYAMHRDPDLYPDPDRFDPDRWLPERSADRPRHHVAPFGAGNRKCIGDKFAWLEATIILATILPRWKLRSVPGSKPPTEATASMAHPIRVPMVVRRRQDD</sequence>
<accession>A0A1G9YD29</accession>